<dbReference type="Gene3D" id="1.25.40.10">
    <property type="entry name" value="Tetratricopeptide repeat domain"/>
    <property type="match status" value="1"/>
</dbReference>
<dbReference type="Proteomes" id="UP001529338">
    <property type="component" value="Unassembled WGS sequence"/>
</dbReference>
<evidence type="ECO:0000313" key="2">
    <source>
        <dbReference type="EMBL" id="MDM7856513.1"/>
    </source>
</evidence>
<organism evidence="2 3">
    <name type="scientific">Cellulomonas alba</name>
    <dbReference type="NCBI Taxonomy" id="3053467"/>
    <lineage>
        <taxon>Bacteria</taxon>
        <taxon>Bacillati</taxon>
        <taxon>Actinomycetota</taxon>
        <taxon>Actinomycetes</taxon>
        <taxon>Micrococcales</taxon>
        <taxon>Cellulomonadaceae</taxon>
        <taxon>Cellulomonas</taxon>
    </lineage>
</organism>
<dbReference type="EMBL" id="JAUCGQ010000003">
    <property type="protein sequence ID" value="MDM7856513.1"/>
    <property type="molecule type" value="Genomic_DNA"/>
</dbReference>
<feature type="region of interest" description="Disordered" evidence="1">
    <location>
        <begin position="191"/>
        <end position="213"/>
    </location>
</feature>
<keyword evidence="3" id="KW-1185">Reference proteome</keyword>
<evidence type="ECO:0008006" key="4">
    <source>
        <dbReference type="Google" id="ProtNLM"/>
    </source>
</evidence>
<protein>
    <recommendedName>
        <fullName evidence="4">Tetratricopeptide repeat protein</fullName>
    </recommendedName>
</protein>
<comment type="caution">
    <text evidence="2">The sequence shown here is derived from an EMBL/GenBank/DDBJ whole genome shotgun (WGS) entry which is preliminary data.</text>
</comment>
<evidence type="ECO:0000256" key="1">
    <source>
        <dbReference type="SAM" id="MobiDB-lite"/>
    </source>
</evidence>
<gene>
    <name evidence="2" type="ORF">QRT04_16360</name>
</gene>
<name>A0ABT7SJZ8_9CELL</name>
<dbReference type="InterPro" id="IPR011990">
    <property type="entry name" value="TPR-like_helical_dom_sf"/>
</dbReference>
<sequence length="313" mass="32661">MPAPEVPDDVVIGQLDRTVRARLRGLTKENAEAVGRHLLMVGQLLDVDPELAYEHAQAAVRRGGRVDVVREAAGLAAYRTERYAEALRELRTVRRLNGSSEHLPVMADCERGLGRPERAIALAAEPEAETLPGESRIELAIVVSGARLDLGQPEAAVAVLDTALARSAKGAAEVRVAQARATALEAAGRVDEARAELSRYTPEQLAESSGEIELDEEIVVFDLDEGDDESGEADDADAREGAAAAEVVDASRDADDASDVDVASDVDDAAPHGDDSTDVDDAAPHGDDSTEAGDGSGTAAGEVGDEARDGTGA</sequence>
<dbReference type="SUPFAM" id="SSF48452">
    <property type="entry name" value="TPR-like"/>
    <property type="match status" value="1"/>
</dbReference>
<feature type="compositionally biased region" description="Acidic residues" evidence="1">
    <location>
        <begin position="226"/>
        <end position="237"/>
    </location>
</feature>
<accession>A0ABT7SJZ8</accession>
<feature type="compositionally biased region" description="Acidic residues" evidence="1">
    <location>
        <begin position="256"/>
        <end position="268"/>
    </location>
</feature>
<feature type="region of interest" description="Disordered" evidence="1">
    <location>
        <begin position="226"/>
        <end position="313"/>
    </location>
</feature>
<evidence type="ECO:0000313" key="3">
    <source>
        <dbReference type="Proteomes" id="UP001529338"/>
    </source>
</evidence>
<dbReference type="RefSeq" id="WP_289456731.1">
    <property type="nucleotide sequence ID" value="NZ_JAUCGQ010000003.1"/>
</dbReference>
<proteinExistence type="predicted"/>
<reference evidence="2 3" key="1">
    <citation type="submission" date="2023-06" db="EMBL/GenBank/DDBJ databases">
        <title>Cellulomonas sp. MW4 Whole genome sequence.</title>
        <authorList>
            <person name="Park S."/>
        </authorList>
    </citation>
    <scope>NUCLEOTIDE SEQUENCE [LARGE SCALE GENOMIC DNA]</scope>
    <source>
        <strain evidence="2 3">MW4</strain>
    </source>
</reference>